<keyword evidence="1" id="KW-0732">Signal</keyword>
<evidence type="ECO:0000313" key="2">
    <source>
        <dbReference type="EMBL" id="KAK7441696.1"/>
    </source>
</evidence>
<name>A0ABD0IZT2_9CAEN</name>
<keyword evidence="3" id="KW-1185">Reference proteome</keyword>
<dbReference type="Proteomes" id="UP001519460">
    <property type="component" value="Unassembled WGS sequence"/>
</dbReference>
<dbReference type="EMBL" id="JACVVK020000847">
    <property type="protein sequence ID" value="KAK7441696.1"/>
    <property type="molecule type" value="Genomic_DNA"/>
</dbReference>
<accession>A0ABD0IZT2</accession>
<evidence type="ECO:0000256" key="1">
    <source>
        <dbReference type="SAM" id="SignalP"/>
    </source>
</evidence>
<evidence type="ECO:0000313" key="3">
    <source>
        <dbReference type="Proteomes" id="UP001519460"/>
    </source>
</evidence>
<dbReference type="AlphaFoldDB" id="A0ABD0IZT2"/>
<comment type="caution">
    <text evidence="2">The sequence shown here is derived from an EMBL/GenBank/DDBJ whole genome shotgun (WGS) entry which is preliminary data.</text>
</comment>
<gene>
    <name evidence="2" type="ORF">BaRGS_00040565</name>
</gene>
<organism evidence="2 3">
    <name type="scientific">Batillaria attramentaria</name>
    <dbReference type="NCBI Taxonomy" id="370345"/>
    <lineage>
        <taxon>Eukaryota</taxon>
        <taxon>Metazoa</taxon>
        <taxon>Spiralia</taxon>
        <taxon>Lophotrochozoa</taxon>
        <taxon>Mollusca</taxon>
        <taxon>Gastropoda</taxon>
        <taxon>Caenogastropoda</taxon>
        <taxon>Sorbeoconcha</taxon>
        <taxon>Cerithioidea</taxon>
        <taxon>Batillariidae</taxon>
        <taxon>Batillaria</taxon>
    </lineage>
</organism>
<proteinExistence type="predicted"/>
<sequence length="98" mass="10935">MGNMRWILVSLGALAVLLSAIPPGECDSPLPEELRSDTSVPEYSLRVPTRRRECATGGDWRCWSPCACGQEPQEDQPVLLSSKRQIRPTTFCSKTFRP</sequence>
<feature type="chain" id="PRO_5044741610" evidence="1">
    <location>
        <begin position="27"/>
        <end position="98"/>
    </location>
</feature>
<feature type="signal peptide" evidence="1">
    <location>
        <begin position="1"/>
        <end position="26"/>
    </location>
</feature>
<protein>
    <submittedName>
        <fullName evidence="2">Uncharacterized protein</fullName>
    </submittedName>
</protein>
<reference evidence="2 3" key="1">
    <citation type="journal article" date="2023" name="Sci. Data">
        <title>Genome assembly of the Korean intertidal mud-creeper Batillaria attramentaria.</title>
        <authorList>
            <person name="Patra A.K."/>
            <person name="Ho P.T."/>
            <person name="Jun S."/>
            <person name="Lee S.J."/>
            <person name="Kim Y."/>
            <person name="Won Y.J."/>
        </authorList>
    </citation>
    <scope>NUCLEOTIDE SEQUENCE [LARGE SCALE GENOMIC DNA]</scope>
    <source>
        <strain evidence="2">Wonlab-2016</strain>
    </source>
</reference>